<evidence type="ECO:0000256" key="2">
    <source>
        <dbReference type="ARBA" id="ARBA00022723"/>
    </source>
</evidence>
<dbReference type="InterPro" id="IPR010327">
    <property type="entry name" value="FldB/FldC_alpha/beta"/>
</dbReference>
<dbReference type="AlphaFoldDB" id="A0A5B9DBN1"/>
<dbReference type="Gene3D" id="1.20.1270.370">
    <property type="match status" value="1"/>
</dbReference>
<dbReference type="EMBL" id="CP042905">
    <property type="protein sequence ID" value="QEE16588.1"/>
    <property type="molecule type" value="Genomic_DNA"/>
</dbReference>
<organism evidence="5 6">
    <name type="scientific">Promethearchaeum syntrophicum</name>
    <dbReference type="NCBI Taxonomy" id="2594042"/>
    <lineage>
        <taxon>Archaea</taxon>
        <taxon>Promethearchaeati</taxon>
        <taxon>Promethearchaeota</taxon>
        <taxon>Promethearchaeia</taxon>
        <taxon>Promethearchaeales</taxon>
        <taxon>Promethearchaeaceae</taxon>
        <taxon>Promethearchaeum</taxon>
    </lineage>
</organism>
<evidence type="ECO:0000256" key="1">
    <source>
        <dbReference type="ARBA" id="ARBA00005806"/>
    </source>
</evidence>
<dbReference type="Proteomes" id="UP000321408">
    <property type="component" value="Chromosome"/>
</dbReference>
<dbReference type="RefSeq" id="WP_147663459.1">
    <property type="nucleotide sequence ID" value="NZ_CP042905.2"/>
</dbReference>
<keyword evidence="3" id="KW-0408">Iron</keyword>
<evidence type="ECO:0000256" key="4">
    <source>
        <dbReference type="ARBA" id="ARBA00023014"/>
    </source>
</evidence>
<dbReference type="PANTHER" id="PTHR30548:SF5">
    <property type="entry name" value="SUBUNIT OF OXYGEN-SENSITIVE 2-HYDROXYISOCAPROYL-COA DEHYDRATASE"/>
    <property type="match status" value="1"/>
</dbReference>
<evidence type="ECO:0000313" key="6">
    <source>
        <dbReference type="Proteomes" id="UP000321408"/>
    </source>
</evidence>
<dbReference type="Gene3D" id="3.40.50.11900">
    <property type="match status" value="1"/>
</dbReference>
<dbReference type="Pfam" id="PF06050">
    <property type="entry name" value="HGD-D"/>
    <property type="match status" value="1"/>
</dbReference>
<keyword evidence="2" id="KW-0479">Metal-binding</keyword>
<dbReference type="KEGG" id="psyt:DSAG12_02418"/>
<gene>
    <name evidence="5" type="ORF">DSAG12_02418</name>
</gene>
<dbReference type="GO" id="GO:0051536">
    <property type="term" value="F:iron-sulfur cluster binding"/>
    <property type="evidence" value="ECO:0007669"/>
    <property type="project" value="UniProtKB-KW"/>
</dbReference>
<reference evidence="5 6" key="1">
    <citation type="journal article" date="2020" name="Nature">
        <title>Isolation of an archaeon at the prokaryote-eukaryote interface.</title>
        <authorList>
            <person name="Imachi H."/>
            <person name="Nobu M.K."/>
            <person name="Nakahara N."/>
            <person name="Morono Y."/>
            <person name="Ogawara M."/>
            <person name="Takaki Y."/>
            <person name="Takano Y."/>
            <person name="Uematsu K."/>
            <person name="Ikuta T."/>
            <person name="Ito M."/>
            <person name="Matsui Y."/>
            <person name="Miyazaki M."/>
            <person name="Murata K."/>
            <person name="Saito Y."/>
            <person name="Sakai S."/>
            <person name="Song C."/>
            <person name="Tasumi E."/>
            <person name="Yamanaka Y."/>
            <person name="Yamaguchi T."/>
            <person name="Kamagata Y."/>
            <person name="Tamaki H."/>
            <person name="Takai K."/>
        </authorList>
    </citation>
    <scope>NUCLEOTIDE SEQUENCE [LARGE SCALE GENOMIC DNA]</scope>
    <source>
        <strain evidence="5 6">MK-D1</strain>
    </source>
</reference>
<proteinExistence type="inferred from homology"/>
<evidence type="ECO:0000256" key="3">
    <source>
        <dbReference type="ARBA" id="ARBA00023004"/>
    </source>
</evidence>
<evidence type="ECO:0000313" key="5">
    <source>
        <dbReference type="EMBL" id="QEE16588.1"/>
    </source>
</evidence>
<sequence>MKTFAYFDSSHEFPEEIIIAAQMNPYKILGKNDFSTELADQYIPQFMCANARSFLNQALEESSKWEGIAIAHGCDATNRQFDIWEQHVQTPFLYYIHNPLRTDRIAQRFFIREIKAMINALESKYRIKITLDQLEKAIQVSNNIKILLQSLSQLRIIKDISNSEYFNVVKYCVQNPKEEIISYLNSILSDWKTRNSFPINKIPIFLTGSDITHALWYELLEKVNLRVVRDDLTIGERYFATLIPTDKDPISNIAKYYLNIPRSSTKHPTNPRINYILKACKSEKIHGVVSQIIKYCETFAYDVPFLKSQLEVIHIPVIHVEREFTENIDQQISTRLEAFVELLEQNR</sequence>
<dbReference type="Gene3D" id="3.40.50.11890">
    <property type="match status" value="1"/>
</dbReference>
<accession>A0A5B9DBN1</accession>
<dbReference type="GeneID" id="41330405"/>
<dbReference type="PANTHER" id="PTHR30548">
    <property type="entry name" value="2-HYDROXYGLUTARYL-COA DEHYDRATASE, D-COMPONENT-RELATED"/>
    <property type="match status" value="1"/>
</dbReference>
<dbReference type="GO" id="GO:0046872">
    <property type="term" value="F:metal ion binding"/>
    <property type="evidence" value="ECO:0007669"/>
    <property type="project" value="UniProtKB-KW"/>
</dbReference>
<protein>
    <submittedName>
        <fullName evidence="5">2-hydroxyacyl-CoA dehydratase family protein</fullName>
    </submittedName>
</protein>
<reference evidence="5 6" key="2">
    <citation type="journal article" date="2024" name="Int. J. Syst. Evol. Microbiol.">
        <title>Promethearchaeum syntrophicum gen. nov., sp. nov., an anaerobic, obligately syntrophic archaeon, the first isolate of the lineage 'Asgard' archaea, and proposal of the new archaeal phylum Promethearchaeota phyl. nov. and kingdom Promethearchaeati regn. nov.</title>
        <authorList>
            <person name="Imachi H."/>
            <person name="Nobu M.K."/>
            <person name="Kato S."/>
            <person name="Takaki Y."/>
            <person name="Miyazaki M."/>
            <person name="Miyata M."/>
            <person name="Ogawara M."/>
            <person name="Saito Y."/>
            <person name="Sakai S."/>
            <person name="Tahara Y.O."/>
            <person name="Takano Y."/>
            <person name="Tasumi E."/>
            <person name="Uematsu K."/>
            <person name="Yoshimura T."/>
            <person name="Itoh T."/>
            <person name="Ohkuma M."/>
            <person name="Takai K."/>
        </authorList>
    </citation>
    <scope>NUCLEOTIDE SEQUENCE [LARGE SCALE GENOMIC DNA]</scope>
    <source>
        <strain evidence="5 6">MK-D1</strain>
    </source>
</reference>
<keyword evidence="6" id="KW-1185">Reference proteome</keyword>
<comment type="similarity">
    <text evidence="1">Belongs to the FldB/FldC dehydratase alpha/beta subunit family.</text>
</comment>
<keyword evidence="4" id="KW-0411">Iron-sulfur</keyword>
<name>A0A5B9DBN1_9ARCH</name>